<name>M3VD18_GORML</name>
<protein>
    <recommendedName>
        <fullName evidence="5">DUF4878 domain-containing protein</fullName>
    </recommendedName>
</protein>
<feature type="compositionally biased region" description="Low complexity" evidence="1">
    <location>
        <begin position="44"/>
        <end position="56"/>
    </location>
</feature>
<comment type="caution">
    <text evidence="3">The sequence shown here is derived from an EMBL/GenBank/DDBJ whole genome shotgun (WGS) entry which is preliminary data.</text>
</comment>
<evidence type="ECO:0000313" key="4">
    <source>
        <dbReference type="Proteomes" id="UP000035009"/>
    </source>
</evidence>
<feature type="compositionally biased region" description="Pro residues" evidence="1">
    <location>
        <begin position="18"/>
        <end position="43"/>
    </location>
</feature>
<proteinExistence type="predicted"/>
<evidence type="ECO:0000256" key="1">
    <source>
        <dbReference type="SAM" id="MobiDB-lite"/>
    </source>
</evidence>
<keyword evidence="2" id="KW-1133">Transmembrane helix</keyword>
<keyword evidence="2" id="KW-0472">Membrane</keyword>
<evidence type="ECO:0000256" key="2">
    <source>
        <dbReference type="SAM" id="Phobius"/>
    </source>
</evidence>
<feature type="region of interest" description="Disordered" evidence="1">
    <location>
        <begin position="1"/>
        <end position="56"/>
    </location>
</feature>
<keyword evidence="4" id="KW-1185">Reference proteome</keyword>
<accession>M3VD18</accession>
<evidence type="ECO:0000313" key="3">
    <source>
        <dbReference type="EMBL" id="GAC78114.1"/>
    </source>
</evidence>
<dbReference type="RefSeq" id="WP_008375935.1">
    <property type="nucleotide sequence ID" value="NZ_BAOP01000002.1"/>
</dbReference>
<organism evidence="3 4">
    <name type="scientific">Gordonia malaquae NBRC 108250</name>
    <dbReference type="NCBI Taxonomy" id="1223542"/>
    <lineage>
        <taxon>Bacteria</taxon>
        <taxon>Bacillati</taxon>
        <taxon>Actinomycetota</taxon>
        <taxon>Actinomycetes</taxon>
        <taxon>Mycobacteriales</taxon>
        <taxon>Gordoniaceae</taxon>
        <taxon>Gordonia</taxon>
    </lineage>
</organism>
<dbReference type="EMBL" id="BAOP01000002">
    <property type="protein sequence ID" value="GAC78114.1"/>
    <property type="molecule type" value="Genomic_DNA"/>
</dbReference>
<dbReference type="Proteomes" id="UP000035009">
    <property type="component" value="Unassembled WGS sequence"/>
</dbReference>
<dbReference type="OrthoDB" id="9966007at2"/>
<feature type="transmembrane region" description="Helical" evidence="2">
    <location>
        <begin position="66"/>
        <end position="86"/>
    </location>
</feature>
<dbReference type="STRING" id="410332.SAMN04488550_3506"/>
<sequence length="200" mass="21278">MTYPYGDPRRGPGTPAWGNPPPIQNPHPQYPFPQPQYPQPQYPNPQFSYPQPNGGAPRGPRVGAPIAWIIGIVAAVVVVVAGVIVVPRLIDGGGIGGSSDEEQIVAQFEGYVEDLGAGDWSSAADRICRESPMRPIVQGLGLFSQTVGEGRTLDFGIDVQNIQINGDDATVQATFDFPGLENAPMPGAAKKVDGQWCLMT</sequence>
<gene>
    <name evidence="3" type="ORF">GM1_002_00920</name>
</gene>
<evidence type="ECO:0008006" key="5">
    <source>
        <dbReference type="Google" id="ProtNLM"/>
    </source>
</evidence>
<keyword evidence="2" id="KW-0812">Transmembrane</keyword>
<reference evidence="3 4" key="1">
    <citation type="submission" date="2013-02" db="EMBL/GenBank/DDBJ databases">
        <title>Whole genome shotgun sequence of Gordonia malaquae NBRC 108250.</title>
        <authorList>
            <person name="Yoshida I."/>
            <person name="Hosoyama A."/>
            <person name="Tsuchikane K."/>
            <person name="Ando Y."/>
            <person name="Baba S."/>
            <person name="Ohji S."/>
            <person name="Hamada M."/>
            <person name="Tamura T."/>
            <person name="Yamazoe A."/>
            <person name="Yamazaki S."/>
            <person name="Fujita N."/>
        </authorList>
    </citation>
    <scope>NUCLEOTIDE SEQUENCE [LARGE SCALE GENOMIC DNA]</scope>
    <source>
        <strain evidence="3 4">NBRC 108250</strain>
    </source>
</reference>
<dbReference type="AlphaFoldDB" id="M3VD18"/>